<name>A0A0B2WXH6_METAS</name>
<keyword evidence="2" id="KW-0843">Virulence</keyword>
<keyword evidence="5" id="KW-0732">Signal</keyword>
<dbReference type="GO" id="GO:0008061">
    <property type="term" value="F:chitin binding"/>
    <property type="evidence" value="ECO:0007669"/>
    <property type="project" value="UniProtKB-KW"/>
</dbReference>
<evidence type="ECO:0000256" key="5">
    <source>
        <dbReference type="SAM" id="SignalP"/>
    </source>
</evidence>
<dbReference type="Proteomes" id="UP000030816">
    <property type="component" value="Unassembled WGS sequence"/>
</dbReference>
<dbReference type="CDD" id="cd00118">
    <property type="entry name" value="LysM"/>
    <property type="match status" value="1"/>
</dbReference>
<evidence type="ECO:0000256" key="3">
    <source>
        <dbReference type="ARBA" id="ARBA00044955"/>
    </source>
</evidence>
<evidence type="ECO:0000313" key="7">
    <source>
        <dbReference type="EMBL" id="KHO00987.1"/>
    </source>
</evidence>
<dbReference type="HOGENOM" id="CLU_010591_0_0_1"/>
<keyword evidence="1" id="KW-0147">Chitin-binding</keyword>
<dbReference type="OrthoDB" id="4941229at2759"/>
<feature type="chain" id="PRO_5002096260" evidence="5">
    <location>
        <begin position="23"/>
        <end position="302"/>
    </location>
</feature>
<dbReference type="InterPro" id="IPR036779">
    <property type="entry name" value="LysM_dom_sf"/>
</dbReference>
<gene>
    <name evidence="7" type="ORF">MAM_01765</name>
</gene>
<comment type="caution">
    <text evidence="7">The sequence shown here is derived from an EMBL/GenBank/DDBJ whole genome shotgun (WGS) entry which is preliminary data.</text>
</comment>
<evidence type="ECO:0000256" key="1">
    <source>
        <dbReference type="ARBA" id="ARBA00022669"/>
    </source>
</evidence>
<dbReference type="Gene3D" id="3.10.350.10">
    <property type="entry name" value="LysM domain"/>
    <property type="match status" value="1"/>
</dbReference>
<dbReference type="PANTHER" id="PTHR34997">
    <property type="entry name" value="AM15"/>
    <property type="match status" value="1"/>
</dbReference>
<sequence length="302" mass="33158">MLQQSVGFASLLSLGLASVAQATEATKRGHLGQRPRMPYDPNTAANCTWWIDNDGSKKCEDMPEYSGIDMVDWLTRVLQNPSLTPDCGNFLAGRSYCVEARSVLPTATTSSTPAEPTNPSPTQAGIPTSCNKFYKAGRGDTCQGIVDRHGVELHDFYKWNPAITGDCVGLWQGYYYCVGVLPAFELRAFYHAGCTGKQHGRVTMASGSHGACFDTDCQVASFNVSAVGDCPHGQVQISYWEQPGCTGKWFGYGYTSRDTCRTLWTEGWKFKAVHLRCAREKDDCVSNKTCTYDPEPSRGICM</sequence>
<comment type="similarity">
    <text evidence="3">Belongs to the secreted LysM effector family.</text>
</comment>
<evidence type="ECO:0000259" key="6">
    <source>
        <dbReference type="PROSITE" id="PS51782"/>
    </source>
</evidence>
<dbReference type="PROSITE" id="PS51782">
    <property type="entry name" value="LYSM"/>
    <property type="match status" value="1"/>
</dbReference>
<accession>A0A0B2WXH6</accession>
<dbReference type="SUPFAM" id="SSF54106">
    <property type="entry name" value="LysM domain"/>
    <property type="match status" value="1"/>
</dbReference>
<feature type="region of interest" description="Disordered" evidence="4">
    <location>
        <begin position="107"/>
        <end position="126"/>
    </location>
</feature>
<dbReference type="InterPro" id="IPR018392">
    <property type="entry name" value="LysM"/>
</dbReference>
<evidence type="ECO:0000313" key="8">
    <source>
        <dbReference type="Proteomes" id="UP000030816"/>
    </source>
</evidence>
<dbReference type="InterPro" id="IPR052210">
    <property type="entry name" value="LysM1-like"/>
</dbReference>
<keyword evidence="8" id="KW-1185">Reference proteome</keyword>
<evidence type="ECO:0000256" key="4">
    <source>
        <dbReference type="SAM" id="MobiDB-lite"/>
    </source>
</evidence>
<proteinExistence type="inferred from homology"/>
<protein>
    <submittedName>
        <fullName evidence="7">LysM domain-containing protein</fullName>
    </submittedName>
</protein>
<feature type="signal peptide" evidence="5">
    <location>
        <begin position="1"/>
        <end position="22"/>
    </location>
</feature>
<dbReference type="STRING" id="1081103.A0A0B2WXH6"/>
<organism evidence="7 8">
    <name type="scientific">Metarhizium album (strain ARSEF 1941)</name>
    <dbReference type="NCBI Taxonomy" id="1081103"/>
    <lineage>
        <taxon>Eukaryota</taxon>
        <taxon>Fungi</taxon>
        <taxon>Dikarya</taxon>
        <taxon>Ascomycota</taxon>
        <taxon>Pezizomycotina</taxon>
        <taxon>Sordariomycetes</taxon>
        <taxon>Hypocreomycetidae</taxon>
        <taxon>Hypocreales</taxon>
        <taxon>Clavicipitaceae</taxon>
        <taxon>Metarhizium</taxon>
    </lineage>
</organism>
<feature type="compositionally biased region" description="Low complexity" evidence="4">
    <location>
        <begin position="107"/>
        <end position="122"/>
    </location>
</feature>
<dbReference type="GeneID" id="63736220"/>
<dbReference type="RefSeq" id="XP_040682052.1">
    <property type="nucleotide sequence ID" value="XM_040820564.1"/>
</dbReference>
<feature type="domain" description="LysM" evidence="6">
    <location>
        <begin position="132"/>
        <end position="178"/>
    </location>
</feature>
<reference evidence="7 8" key="1">
    <citation type="journal article" date="2014" name="Proc. Natl. Acad. Sci. U.S.A.">
        <title>Trajectory and genomic determinants of fungal-pathogen speciation and host adaptation.</title>
        <authorList>
            <person name="Hu X."/>
            <person name="Xiao G."/>
            <person name="Zheng P."/>
            <person name="Shang Y."/>
            <person name="Su Y."/>
            <person name="Zhang X."/>
            <person name="Liu X."/>
            <person name="Zhan S."/>
            <person name="St Leger R.J."/>
            <person name="Wang C."/>
        </authorList>
    </citation>
    <scope>NUCLEOTIDE SEQUENCE [LARGE SCALE GENOMIC DNA]</scope>
    <source>
        <strain evidence="7 8">ARSEF 1941</strain>
    </source>
</reference>
<dbReference type="EMBL" id="AZHE01000002">
    <property type="protein sequence ID" value="KHO00987.1"/>
    <property type="molecule type" value="Genomic_DNA"/>
</dbReference>
<dbReference type="AlphaFoldDB" id="A0A0B2WXH6"/>
<dbReference type="PANTHER" id="PTHR34997:SF1">
    <property type="entry name" value="PEPTIDOGLYCAN-BINDING LYSIN DOMAIN"/>
    <property type="match status" value="1"/>
</dbReference>
<evidence type="ECO:0000256" key="2">
    <source>
        <dbReference type="ARBA" id="ARBA00023026"/>
    </source>
</evidence>